<accession>A0A1X2H885</accession>
<keyword evidence="3" id="KW-1185">Reference proteome</keyword>
<reference evidence="2 3" key="1">
    <citation type="submission" date="2016-07" db="EMBL/GenBank/DDBJ databases">
        <title>Pervasive Adenine N6-methylation of Active Genes in Fungi.</title>
        <authorList>
            <consortium name="DOE Joint Genome Institute"/>
            <person name="Mondo S.J."/>
            <person name="Dannebaum R.O."/>
            <person name="Kuo R.C."/>
            <person name="Labutti K."/>
            <person name="Haridas S."/>
            <person name="Kuo A."/>
            <person name="Salamov A."/>
            <person name="Ahrendt S.R."/>
            <person name="Lipzen A."/>
            <person name="Sullivan W."/>
            <person name="Andreopoulos W.B."/>
            <person name="Clum A."/>
            <person name="Lindquist E."/>
            <person name="Daum C."/>
            <person name="Ramamoorthy G.K."/>
            <person name="Gryganskyi A."/>
            <person name="Culley D."/>
            <person name="Magnuson J.K."/>
            <person name="James T.Y."/>
            <person name="O'Malley M.A."/>
            <person name="Stajich J.E."/>
            <person name="Spatafora J.W."/>
            <person name="Visel A."/>
            <person name="Grigoriev I.V."/>
        </authorList>
    </citation>
    <scope>NUCLEOTIDE SEQUENCE [LARGE SCALE GENOMIC DNA]</scope>
    <source>
        <strain evidence="2 3">NRRL 2496</strain>
    </source>
</reference>
<sequence length="302" mass="33832">MAALGCLALITPLAEAANTEVAATSDGLNPMQPFSSGQTATMSTSYPNGMIHSDMLTSALSEYYENIVDQVVVTLIEDITSSAPYSYMSIYHISPMKRGADRAPVRLFVHALRDHLNLMRANLLASIHPLVESNLPAIFSPLPSTLAANELTEDILALNRHIGFQLGLIVNVNEAADIMIAQSMPRLNSENSNDNEEDDDDAYYDDEQRHRVSVKVRWQQKSRQMLMTLRRHLVPSEDEQVEEMVLVDASQQEEESKESKALADWLRAWLAEIEQILVIEFDQRVQDATLSILEDFLVDDDN</sequence>
<proteinExistence type="predicted"/>
<evidence type="ECO:0008006" key="4">
    <source>
        <dbReference type="Google" id="ProtNLM"/>
    </source>
</evidence>
<dbReference type="EMBL" id="MCGN01000007">
    <property type="protein sequence ID" value="ORY94752.1"/>
    <property type="molecule type" value="Genomic_DNA"/>
</dbReference>
<evidence type="ECO:0000256" key="1">
    <source>
        <dbReference type="SAM" id="SignalP"/>
    </source>
</evidence>
<feature type="chain" id="PRO_5012191424" description="PXA domain-containing protein" evidence="1">
    <location>
        <begin position="17"/>
        <end position="302"/>
    </location>
</feature>
<evidence type="ECO:0000313" key="2">
    <source>
        <dbReference type="EMBL" id="ORY94752.1"/>
    </source>
</evidence>
<dbReference type="Proteomes" id="UP000242180">
    <property type="component" value="Unassembled WGS sequence"/>
</dbReference>
<name>A0A1X2H885_SYNRA</name>
<gene>
    <name evidence="2" type="ORF">BCR43DRAFT_516389</name>
</gene>
<dbReference type="AlphaFoldDB" id="A0A1X2H885"/>
<comment type="caution">
    <text evidence="2">The sequence shown here is derived from an EMBL/GenBank/DDBJ whole genome shotgun (WGS) entry which is preliminary data.</text>
</comment>
<dbReference type="STRING" id="13706.A0A1X2H885"/>
<protein>
    <recommendedName>
        <fullName evidence="4">PXA domain-containing protein</fullName>
    </recommendedName>
</protein>
<evidence type="ECO:0000313" key="3">
    <source>
        <dbReference type="Proteomes" id="UP000242180"/>
    </source>
</evidence>
<dbReference type="InParanoid" id="A0A1X2H885"/>
<dbReference type="OMA" id="NRNLNFM"/>
<dbReference type="OrthoDB" id="2246061at2759"/>
<keyword evidence="1" id="KW-0732">Signal</keyword>
<feature type="signal peptide" evidence="1">
    <location>
        <begin position="1"/>
        <end position="16"/>
    </location>
</feature>
<organism evidence="2 3">
    <name type="scientific">Syncephalastrum racemosum</name>
    <name type="common">Filamentous fungus</name>
    <dbReference type="NCBI Taxonomy" id="13706"/>
    <lineage>
        <taxon>Eukaryota</taxon>
        <taxon>Fungi</taxon>
        <taxon>Fungi incertae sedis</taxon>
        <taxon>Mucoromycota</taxon>
        <taxon>Mucoromycotina</taxon>
        <taxon>Mucoromycetes</taxon>
        <taxon>Mucorales</taxon>
        <taxon>Syncephalastraceae</taxon>
        <taxon>Syncephalastrum</taxon>
    </lineage>
</organism>